<accession>A0A2A2DEA9</accession>
<gene>
    <name evidence="2" type="ORF">CK936_05945</name>
</gene>
<dbReference type="AlphaFoldDB" id="A0A2A2DEA9"/>
<organism evidence="2 3">
    <name type="scientific">Streptomyces albireticuli</name>
    <dbReference type="NCBI Taxonomy" id="1940"/>
    <lineage>
        <taxon>Bacteria</taxon>
        <taxon>Bacillati</taxon>
        <taxon>Actinomycetota</taxon>
        <taxon>Actinomycetes</taxon>
        <taxon>Kitasatosporales</taxon>
        <taxon>Streptomycetaceae</taxon>
        <taxon>Streptomyces</taxon>
    </lineage>
</organism>
<comment type="caution">
    <text evidence="2">The sequence shown here is derived from an EMBL/GenBank/DDBJ whole genome shotgun (WGS) entry which is preliminary data.</text>
</comment>
<evidence type="ECO:0000313" key="2">
    <source>
        <dbReference type="EMBL" id="PAU49786.1"/>
    </source>
</evidence>
<evidence type="ECO:0000313" key="3">
    <source>
        <dbReference type="Proteomes" id="UP000218944"/>
    </source>
</evidence>
<proteinExistence type="predicted"/>
<name>A0A2A2DEA9_9ACTN</name>
<dbReference type="RefSeq" id="WP_095579408.1">
    <property type="nucleotide sequence ID" value="NZ_JAJQQS010000014.1"/>
</dbReference>
<reference evidence="2 3" key="1">
    <citation type="submission" date="2017-08" db="EMBL/GenBank/DDBJ databases">
        <title>Genome sequence of Streptomyces albireticuli NRRL B-1670.</title>
        <authorList>
            <person name="Graham D.E."/>
            <person name="Mahan K.M."/>
            <person name="Klingeman D.M."/>
            <person name="Hettich R.L."/>
            <person name="Parry R.J."/>
            <person name="Spain J.C."/>
        </authorList>
    </citation>
    <scope>NUCLEOTIDE SEQUENCE [LARGE SCALE GENOMIC DNA]</scope>
    <source>
        <strain evidence="2 3">NRRL B-1670</strain>
    </source>
</reference>
<dbReference type="Pfam" id="PF19380">
    <property type="entry name" value="DUF5955"/>
    <property type="match status" value="1"/>
</dbReference>
<dbReference type="Proteomes" id="UP000218944">
    <property type="component" value="Unassembled WGS sequence"/>
</dbReference>
<keyword evidence="3" id="KW-1185">Reference proteome</keyword>
<sequence length="131" mass="13570">MSTSPGGDRRVHVSGEVTGNIQTGDHARAGFVRYEAAPGGAAETAEVRRLREAVADLRERLRALSPDELPSPAAEAAAGALDEVDDALPADGEPGLGRVRRAVFLVSGALVSVASLTEGVRALRDAAAPWF</sequence>
<dbReference type="EMBL" id="NSJV01000107">
    <property type="protein sequence ID" value="PAU49786.1"/>
    <property type="molecule type" value="Genomic_DNA"/>
</dbReference>
<evidence type="ECO:0000256" key="1">
    <source>
        <dbReference type="SAM" id="MobiDB-lite"/>
    </source>
</evidence>
<protein>
    <submittedName>
        <fullName evidence="2">Uncharacterized protein</fullName>
    </submittedName>
</protein>
<dbReference type="InterPro" id="IPR045999">
    <property type="entry name" value="DUF5955"/>
</dbReference>
<feature type="region of interest" description="Disordered" evidence="1">
    <location>
        <begin position="1"/>
        <end position="24"/>
    </location>
</feature>